<dbReference type="Pfam" id="PF12323">
    <property type="entry name" value="HTH_OrfB_IS605"/>
    <property type="match status" value="1"/>
</dbReference>
<keyword evidence="5" id="KW-0862">Zinc</keyword>
<dbReference type="EMBL" id="JACJPW010000065">
    <property type="protein sequence ID" value="MBD2183827.1"/>
    <property type="molecule type" value="Genomic_DNA"/>
</dbReference>
<proteinExistence type="inferred from homology"/>
<accession>A0A926VHD9</accession>
<gene>
    <name evidence="11" type="primary">tnpB</name>
    <name evidence="11" type="ORF">H6G03_22635</name>
</gene>
<dbReference type="GO" id="GO:0003677">
    <property type="term" value="F:DNA binding"/>
    <property type="evidence" value="ECO:0007669"/>
    <property type="project" value="UniProtKB-KW"/>
</dbReference>
<dbReference type="AlphaFoldDB" id="A0A926VHD9"/>
<evidence type="ECO:0000259" key="8">
    <source>
        <dbReference type="Pfam" id="PF01385"/>
    </source>
</evidence>
<dbReference type="Pfam" id="PF07282">
    <property type="entry name" value="Cas12f1-like_TNB"/>
    <property type="match status" value="1"/>
</dbReference>
<organism evidence="11 12">
    <name type="scientific">Aerosakkonema funiforme FACHB-1375</name>
    <dbReference type="NCBI Taxonomy" id="2949571"/>
    <lineage>
        <taxon>Bacteria</taxon>
        <taxon>Bacillati</taxon>
        <taxon>Cyanobacteriota</taxon>
        <taxon>Cyanophyceae</taxon>
        <taxon>Oscillatoriophycideae</taxon>
        <taxon>Aerosakkonematales</taxon>
        <taxon>Aerosakkonemataceae</taxon>
        <taxon>Aerosakkonema</taxon>
    </lineage>
</organism>
<dbReference type="Pfam" id="PF01385">
    <property type="entry name" value="OrfB_IS605"/>
    <property type="match status" value="1"/>
</dbReference>
<evidence type="ECO:0000313" key="11">
    <source>
        <dbReference type="EMBL" id="MBD2183827.1"/>
    </source>
</evidence>
<comment type="similarity">
    <text evidence="2">In the N-terminal section; belongs to the transposase 2 family.</text>
</comment>
<keyword evidence="6" id="KW-0238">DNA-binding</keyword>
<feature type="domain" description="Probable transposase IS891/IS1136/IS1341" evidence="8">
    <location>
        <begin position="157"/>
        <end position="271"/>
    </location>
</feature>
<dbReference type="PANTHER" id="PTHR30405">
    <property type="entry name" value="TRANSPOSASE"/>
    <property type="match status" value="1"/>
</dbReference>
<comment type="caution">
    <text evidence="11">The sequence shown here is derived from an EMBL/GenBank/DDBJ whole genome shotgun (WGS) entry which is preliminary data.</text>
</comment>
<keyword evidence="4" id="KW-0479">Metal-binding</keyword>
<keyword evidence="12" id="KW-1185">Reference proteome</keyword>
<evidence type="ECO:0000256" key="4">
    <source>
        <dbReference type="ARBA" id="ARBA00022723"/>
    </source>
</evidence>
<dbReference type="GO" id="GO:0006310">
    <property type="term" value="P:DNA recombination"/>
    <property type="evidence" value="ECO:0007669"/>
    <property type="project" value="UniProtKB-KW"/>
</dbReference>
<evidence type="ECO:0000256" key="7">
    <source>
        <dbReference type="ARBA" id="ARBA00023172"/>
    </source>
</evidence>
<name>A0A926VHD9_9CYAN</name>
<dbReference type="NCBIfam" id="NF040570">
    <property type="entry name" value="guided_TnpB"/>
    <property type="match status" value="1"/>
</dbReference>
<dbReference type="Proteomes" id="UP000641646">
    <property type="component" value="Unassembled WGS sequence"/>
</dbReference>
<evidence type="ECO:0000256" key="1">
    <source>
        <dbReference type="ARBA" id="ARBA00008761"/>
    </source>
</evidence>
<evidence type="ECO:0000256" key="6">
    <source>
        <dbReference type="ARBA" id="ARBA00023125"/>
    </source>
</evidence>
<dbReference type="PANTHER" id="PTHR30405:SF25">
    <property type="entry name" value="RNA-GUIDED DNA ENDONUCLEASE INSQ-RELATED"/>
    <property type="match status" value="1"/>
</dbReference>
<comment type="similarity">
    <text evidence="1">In the C-terminal section; belongs to the transposase 35 family.</text>
</comment>
<dbReference type="GO" id="GO:0046872">
    <property type="term" value="F:metal ion binding"/>
    <property type="evidence" value="ECO:0007669"/>
    <property type="project" value="UniProtKB-KW"/>
</dbReference>
<dbReference type="InterPro" id="IPR001959">
    <property type="entry name" value="Transposase"/>
</dbReference>
<evidence type="ECO:0000313" key="12">
    <source>
        <dbReference type="Proteomes" id="UP000641646"/>
    </source>
</evidence>
<dbReference type="GO" id="GO:0032196">
    <property type="term" value="P:transposition"/>
    <property type="evidence" value="ECO:0007669"/>
    <property type="project" value="UniProtKB-KW"/>
</dbReference>
<reference evidence="11" key="2">
    <citation type="submission" date="2020-08" db="EMBL/GenBank/DDBJ databases">
        <authorList>
            <person name="Chen M."/>
            <person name="Teng W."/>
            <person name="Zhao L."/>
            <person name="Hu C."/>
            <person name="Zhou Y."/>
            <person name="Han B."/>
            <person name="Song L."/>
            <person name="Shu W."/>
        </authorList>
    </citation>
    <scope>NUCLEOTIDE SEQUENCE</scope>
    <source>
        <strain evidence="11">FACHB-1375</strain>
    </source>
</reference>
<evidence type="ECO:0000256" key="2">
    <source>
        <dbReference type="ARBA" id="ARBA00011044"/>
    </source>
</evidence>
<dbReference type="InterPro" id="IPR010095">
    <property type="entry name" value="Cas12f1-like_TNB"/>
</dbReference>
<keyword evidence="3" id="KW-0815">Transposition</keyword>
<evidence type="ECO:0000256" key="3">
    <source>
        <dbReference type="ARBA" id="ARBA00022578"/>
    </source>
</evidence>
<dbReference type="InterPro" id="IPR021027">
    <property type="entry name" value="Transposase_put_HTH"/>
</dbReference>
<protein>
    <submittedName>
        <fullName evidence="11">IS200/IS605 family element transposase accessory protein TnpB</fullName>
    </submittedName>
</protein>
<evidence type="ECO:0000259" key="9">
    <source>
        <dbReference type="Pfam" id="PF07282"/>
    </source>
</evidence>
<feature type="domain" description="Transposase putative helix-turn-helix" evidence="10">
    <location>
        <begin position="1"/>
        <end position="46"/>
    </location>
</feature>
<evidence type="ECO:0000259" key="10">
    <source>
        <dbReference type="Pfam" id="PF12323"/>
    </source>
</evidence>
<feature type="domain" description="Cas12f1-like TNB" evidence="9">
    <location>
        <begin position="283"/>
        <end position="349"/>
    </location>
</feature>
<evidence type="ECO:0000256" key="5">
    <source>
        <dbReference type="ARBA" id="ARBA00022833"/>
    </source>
</evidence>
<sequence>MLKSFHTKLNLNNQQRTLAAKHAGVARHAWNWGLEICLKALSANEKLPSAIDLHKRLVAEIKSANPWYYQVSKCAPQQALRHLFKAFGHFFKVPGRGKPKFKKKNIKDGFYLEGSITVSGNRIKLPIFGWVRCHEILPAIKPKNVTITKRASDWYVSFRYELEAKPSPKTRQRIGVDIGIKSLATCSDGSVFPNAKAYRKTQRKLAHLQRSICRKLQGSINRTKANLKVARLHRRIANIRQDALHKLTSWLAKNHSEIVIEDLNISGMLKNHRLASAIADSGFYEFKRQLEYKASWYGATVIKVDKFYPSSQLCSCCQHRQKMPLSARIFKCANCGIELDRDFNASVNLEHWQAIIDYPLTVSSTGIACGGSHQLNGTAIKDSMKQEGNVKLSINQAFEVCE</sequence>
<keyword evidence="7" id="KW-0233">DNA recombination</keyword>
<reference evidence="11" key="1">
    <citation type="journal article" date="2015" name="ISME J.">
        <title>Draft Genome Sequence of Streptomyces incarnatus NRRL8089, which Produces the Nucleoside Antibiotic Sinefungin.</title>
        <authorList>
            <person name="Oshima K."/>
            <person name="Hattori M."/>
            <person name="Shimizu H."/>
            <person name="Fukuda K."/>
            <person name="Nemoto M."/>
            <person name="Inagaki K."/>
            <person name="Tamura T."/>
        </authorList>
    </citation>
    <scope>NUCLEOTIDE SEQUENCE</scope>
    <source>
        <strain evidence="11">FACHB-1375</strain>
    </source>
</reference>
<dbReference type="NCBIfam" id="TIGR01766">
    <property type="entry name" value="IS200/IS605 family accessory protein TnpB-like domain"/>
    <property type="match status" value="1"/>
</dbReference>
<dbReference type="RefSeq" id="WP_190468974.1">
    <property type="nucleotide sequence ID" value="NZ_JACJPW010000065.1"/>
</dbReference>
<dbReference type="InterPro" id="IPR051399">
    <property type="entry name" value="RNA-guided_DNA_endo/Transpos"/>
</dbReference>